<dbReference type="NCBIfam" id="NF047864">
    <property type="entry name" value="CBU_0592_membra"/>
    <property type="match status" value="1"/>
</dbReference>
<keyword evidence="2" id="KW-1185">Reference proteome</keyword>
<dbReference type="Proteomes" id="UP000199658">
    <property type="component" value="Unassembled WGS sequence"/>
</dbReference>
<proteinExistence type="predicted"/>
<dbReference type="STRING" id="670154.SAMN04488002_1774"/>
<name>A0A1I6GNU5_9RHOB</name>
<reference evidence="2" key="1">
    <citation type="submission" date="2016-10" db="EMBL/GenBank/DDBJ databases">
        <authorList>
            <person name="Varghese N."/>
            <person name="Submissions S."/>
        </authorList>
    </citation>
    <scope>NUCLEOTIDE SEQUENCE [LARGE SCALE GENOMIC DNA]</scope>
    <source>
        <strain evidence="2">DSM 26921</strain>
    </source>
</reference>
<dbReference type="EMBL" id="FOYO01000001">
    <property type="protein sequence ID" value="SFR43864.1"/>
    <property type="molecule type" value="Genomic_DNA"/>
</dbReference>
<dbReference type="InterPro" id="IPR058058">
    <property type="entry name" value="CBU_0592-like"/>
</dbReference>
<evidence type="ECO:0000313" key="1">
    <source>
        <dbReference type="EMBL" id="SFR43864.1"/>
    </source>
</evidence>
<gene>
    <name evidence="1" type="ORF">SAMN04488002_1774</name>
</gene>
<dbReference type="OrthoDB" id="7273604at2"/>
<organism evidence="1 2">
    <name type="scientific">Litoreibacter janthinus</name>
    <dbReference type="NCBI Taxonomy" id="670154"/>
    <lineage>
        <taxon>Bacteria</taxon>
        <taxon>Pseudomonadati</taxon>
        <taxon>Pseudomonadota</taxon>
        <taxon>Alphaproteobacteria</taxon>
        <taxon>Rhodobacterales</taxon>
        <taxon>Roseobacteraceae</taxon>
        <taxon>Litoreibacter</taxon>
    </lineage>
</organism>
<sequence length="62" mass="6465">MDPSTICQAVGRCGFVTCLVGFTGNQMGWLDGNSCAYCISIINGVSLVLVSLSHALAINQIT</sequence>
<protein>
    <submittedName>
        <fullName evidence="1">Uncharacterized protein</fullName>
    </submittedName>
</protein>
<evidence type="ECO:0000313" key="2">
    <source>
        <dbReference type="Proteomes" id="UP000199658"/>
    </source>
</evidence>
<accession>A0A1I6GNU5</accession>
<dbReference type="AlphaFoldDB" id="A0A1I6GNU5"/>
<dbReference type="RefSeq" id="WP_090215428.1">
    <property type="nucleotide sequence ID" value="NZ_FOYO01000001.1"/>
</dbReference>